<dbReference type="FunFam" id="1.10.630.10:FF:000126">
    <property type="entry name" value="Predicted protein"/>
    <property type="match status" value="1"/>
</dbReference>
<dbReference type="PRINTS" id="PR00463">
    <property type="entry name" value="EP450I"/>
</dbReference>
<evidence type="ECO:0000256" key="3">
    <source>
        <dbReference type="ARBA" id="ARBA00022617"/>
    </source>
</evidence>
<dbReference type="EMBL" id="VOIH02000004">
    <property type="protein sequence ID" value="KAF3448492.1"/>
    <property type="molecule type" value="Genomic_DNA"/>
</dbReference>
<dbReference type="PANTHER" id="PTHR47950">
    <property type="entry name" value="CYTOCHROME P450, FAMILY 76, SUBFAMILY C, POLYPEPTIDE 5-RELATED"/>
    <property type="match status" value="1"/>
</dbReference>
<keyword evidence="5 9" id="KW-0560">Oxidoreductase</keyword>
<evidence type="ECO:0000313" key="11">
    <source>
        <dbReference type="Proteomes" id="UP000796880"/>
    </source>
</evidence>
<evidence type="ECO:0000256" key="8">
    <source>
        <dbReference type="PIRSR" id="PIRSR602401-1"/>
    </source>
</evidence>
<dbReference type="SUPFAM" id="SSF48264">
    <property type="entry name" value="Cytochrome P450"/>
    <property type="match status" value="1"/>
</dbReference>
<dbReference type="GO" id="GO:0005506">
    <property type="term" value="F:iron ion binding"/>
    <property type="evidence" value="ECO:0007669"/>
    <property type="project" value="InterPro"/>
</dbReference>
<dbReference type="PRINTS" id="PR00385">
    <property type="entry name" value="P450"/>
</dbReference>
<dbReference type="PROSITE" id="PS00086">
    <property type="entry name" value="CYTOCHROME_P450"/>
    <property type="match status" value="1"/>
</dbReference>
<dbReference type="GO" id="GO:0020037">
    <property type="term" value="F:heme binding"/>
    <property type="evidence" value="ECO:0007669"/>
    <property type="project" value="InterPro"/>
</dbReference>
<organism evidence="10 11">
    <name type="scientific">Rhamnella rubrinervis</name>
    <dbReference type="NCBI Taxonomy" id="2594499"/>
    <lineage>
        <taxon>Eukaryota</taxon>
        <taxon>Viridiplantae</taxon>
        <taxon>Streptophyta</taxon>
        <taxon>Embryophyta</taxon>
        <taxon>Tracheophyta</taxon>
        <taxon>Spermatophyta</taxon>
        <taxon>Magnoliopsida</taxon>
        <taxon>eudicotyledons</taxon>
        <taxon>Gunneridae</taxon>
        <taxon>Pentapetalae</taxon>
        <taxon>rosids</taxon>
        <taxon>fabids</taxon>
        <taxon>Rosales</taxon>
        <taxon>Rhamnaceae</taxon>
        <taxon>rhamnoid group</taxon>
        <taxon>Rhamneae</taxon>
        <taxon>Rhamnella</taxon>
    </lineage>
</organism>
<keyword evidence="3 8" id="KW-0349">Heme</keyword>
<evidence type="ECO:0000256" key="2">
    <source>
        <dbReference type="ARBA" id="ARBA00010617"/>
    </source>
</evidence>
<comment type="cofactor">
    <cofactor evidence="1 8">
        <name>heme</name>
        <dbReference type="ChEBI" id="CHEBI:30413"/>
    </cofactor>
</comment>
<comment type="similarity">
    <text evidence="2 9">Belongs to the cytochrome P450 family.</text>
</comment>
<dbReference type="InterPro" id="IPR017972">
    <property type="entry name" value="Cyt_P450_CS"/>
</dbReference>
<evidence type="ECO:0000313" key="10">
    <source>
        <dbReference type="EMBL" id="KAF3448492.1"/>
    </source>
</evidence>
<reference evidence="10" key="1">
    <citation type="submission" date="2020-03" db="EMBL/GenBank/DDBJ databases">
        <title>A high-quality chromosome-level genome assembly of a woody plant with both climbing and erect habits, Rhamnella rubrinervis.</title>
        <authorList>
            <person name="Lu Z."/>
            <person name="Yang Y."/>
            <person name="Zhu X."/>
            <person name="Sun Y."/>
        </authorList>
    </citation>
    <scope>NUCLEOTIDE SEQUENCE</scope>
    <source>
        <strain evidence="10">BYM</strain>
        <tissue evidence="10">Leaf</tissue>
    </source>
</reference>
<evidence type="ECO:0008006" key="12">
    <source>
        <dbReference type="Google" id="ProtNLM"/>
    </source>
</evidence>
<name>A0A8K0MJS4_9ROSA</name>
<dbReference type="Pfam" id="PF00067">
    <property type="entry name" value="p450"/>
    <property type="match status" value="1"/>
</dbReference>
<keyword evidence="7 9" id="KW-0503">Monooxygenase</keyword>
<keyword evidence="6 8" id="KW-0408">Iron</keyword>
<dbReference type="GO" id="GO:0004497">
    <property type="term" value="F:monooxygenase activity"/>
    <property type="evidence" value="ECO:0007669"/>
    <property type="project" value="UniProtKB-KW"/>
</dbReference>
<dbReference type="OrthoDB" id="1877779at2759"/>
<protein>
    <recommendedName>
        <fullName evidence="12">Cytochrome P450</fullName>
    </recommendedName>
</protein>
<accession>A0A8K0MJS4</accession>
<feature type="binding site" description="axial binding residue" evidence="8">
    <location>
        <position position="439"/>
    </location>
    <ligand>
        <name>heme</name>
        <dbReference type="ChEBI" id="CHEBI:30413"/>
    </ligand>
    <ligandPart>
        <name>Fe</name>
        <dbReference type="ChEBI" id="CHEBI:18248"/>
    </ligandPart>
</feature>
<dbReference type="PANTHER" id="PTHR47950:SF6">
    <property type="entry name" value="CYTOCHROME P450"/>
    <property type="match status" value="1"/>
</dbReference>
<evidence type="ECO:0000256" key="1">
    <source>
        <dbReference type="ARBA" id="ARBA00001971"/>
    </source>
</evidence>
<dbReference type="AlphaFoldDB" id="A0A8K0MJS4"/>
<dbReference type="InterPro" id="IPR001128">
    <property type="entry name" value="Cyt_P450"/>
</dbReference>
<keyword evidence="11" id="KW-1185">Reference proteome</keyword>
<evidence type="ECO:0000256" key="6">
    <source>
        <dbReference type="ARBA" id="ARBA00023004"/>
    </source>
</evidence>
<keyword evidence="4 8" id="KW-0479">Metal-binding</keyword>
<evidence type="ECO:0000256" key="9">
    <source>
        <dbReference type="RuleBase" id="RU000461"/>
    </source>
</evidence>
<sequence length="498" mass="56173">MELMNYVVLIPALLLLTFILIVKHLKSSSLPPGPIPWPIIGNVHQVGSGSPHTALARLAQTYGPLMSLKFGTQTVVVASSSTAAMEILKTQDRYLSGRYVPHAVPAKCLELNKCSLGWMVECNEQWRNLRTLCRSEIFSGKAVAGQASMREKKLREMLEYVDTQMETGQVVNIRELTTAVVFNMISNILFSADLVNLKDQNWKIIRLVRSLLETMSGPNITDIFPILAPLDLQGSRKKAMELLSETSKMWEAAVNQRIEMRKSTATDKASTHKDFLDALIDHGYPKEQLNNMIMELFAGGTYTSSTTIEWIIADLMKNPRCMNKVKEEIGREIDQKILVTESKVANLTYLEACIKESMRLHPTGPINLPHRAVESCQVMNYTIPKDSMVLVNYWAISRDPNCWQDPLVYKPERFVVNSSVDFKGNDFQFIPFGAGKRICPGLPMAARHVSFIVASLIHSFDWSLPYGEDPKDMDMTEKYGFVMVKKDPLLLVPKRKLV</sequence>
<dbReference type="GO" id="GO:0016705">
    <property type="term" value="F:oxidoreductase activity, acting on paired donors, with incorporation or reduction of molecular oxygen"/>
    <property type="evidence" value="ECO:0007669"/>
    <property type="project" value="InterPro"/>
</dbReference>
<dbReference type="InterPro" id="IPR036396">
    <property type="entry name" value="Cyt_P450_sf"/>
</dbReference>
<dbReference type="Proteomes" id="UP000796880">
    <property type="component" value="Unassembled WGS sequence"/>
</dbReference>
<proteinExistence type="inferred from homology"/>
<evidence type="ECO:0000256" key="7">
    <source>
        <dbReference type="ARBA" id="ARBA00023033"/>
    </source>
</evidence>
<dbReference type="Gene3D" id="1.10.630.10">
    <property type="entry name" value="Cytochrome P450"/>
    <property type="match status" value="1"/>
</dbReference>
<dbReference type="InterPro" id="IPR002401">
    <property type="entry name" value="Cyt_P450_E_grp-I"/>
</dbReference>
<gene>
    <name evidence="10" type="ORF">FNV43_RR09205</name>
</gene>
<evidence type="ECO:0000256" key="5">
    <source>
        <dbReference type="ARBA" id="ARBA00023002"/>
    </source>
</evidence>
<evidence type="ECO:0000256" key="4">
    <source>
        <dbReference type="ARBA" id="ARBA00022723"/>
    </source>
</evidence>
<comment type="caution">
    <text evidence="10">The sequence shown here is derived from an EMBL/GenBank/DDBJ whole genome shotgun (WGS) entry which is preliminary data.</text>
</comment>